<keyword evidence="2" id="KW-0472">Membrane</keyword>
<dbReference type="SUPFAM" id="SSF47769">
    <property type="entry name" value="SAM/Pointed domain"/>
    <property type="match status" value="1"/>
</dbReference>
<dbReference type="CDD" id="cd09487">
    <property type="entry name" value="SAM_superfamily"/>
    <property type="match status" value="1"/>
</dbReference>
<dbReference type="EMBL" id="HBIV01052731">
    <property type="protein sequence ID" value="CAE0684361.1"/>
    <property type="molecule type" value="Transcribed_RNA"/>
</dbReference>
<organism evidence="4">
    <name type="scientific">Lotharella globosa</name>
    <dbReference type="NCBI Taxonomy" id="91324"/>
    <lineage>
        <taxon>Eukaryota</taxon>
        <taxon>Sar</taxon>
        <taxon>Rhizaria</taxon>
        <taxon>Cercozoa</taxon>
        <taxon>Chlorarachniophyceae</taxon>
        <taxon>Lotharella</taxon>
    </lineage>
</organism>
<feature type="transmembrane region" description="Helical" evidence="2">
    <location>
        <begin position="174"/>
        <end position="194"/>
    </location>
</feature>
<keyword evidence="2" id="KW-1133">Transmembrane helix</keyword>
<feature type="transmembrane region" description="Helical" evidence="2">
    <location>
        <begin position="206"/>
        <end position="224"/>
    </location>
</feature>
<feature type="transmembrane region" description="Helical" evidence="2">
    <location>
        <begin position="139"/>
        <end position="168"/>
    </location>
</feature>
<evidence type="ECO:0000259" key="3">
    <source>
        <dbReference type="PROSITE" id="PS50105"/>
    </source>
</evidence>
<accession>A0A7S3ZIX1</accession>
<dbReference type="Gene3D" id="1.10.150.50">
    <property type="entry name" value="Transcription Factor, Ets-1"/>
    <property type="match status" value="1"/>
</dbReference>
<gene>
    <name evidence="4" type="ORF">LGLO00237_LOCUS36149</name>
</gene>
<dbReference type="PROSITE" id="PS50105">
    <property type="entry name" value="SAM_DOMAIN"/>
    <property type="match status" value="1"/>
</dbReference>
<protein>
    <recommendedName>
        <fullName evidence="3">SAM domain-containing protein</fullName>
    </recommendedName>
</protein>
<dbReference type="InterPro" id="IPR013761">
    <property type="entry name" value="SAM/pointed_sf"/>
</dbReference>
<evidence type="ECO:0000313" key="4">
    <source>
        <dbReference type="EMBL" id="CAE0684361.1"/>
    </source>
</evidence>
<proteinExistence type="predicted"/>
<name>A0A7S3ZIX1_9EUKA</name>
<feature type="compositionally biased region" description="Polar residues" evidence="1">
    <location>
        <begin position="103"/>
        <end position="123"/>
    </location>
</feature>
<sequence>MWNHQGLKRKTHFAGFFGNKRQKIVASKMSKAEMFTWLDASELGELRAPFEWNGIEPEQLPGMTSDDLKEMGVISLGLRKRFLEASAREFQPQHRLREEQEETSLPPNAKNGPSFSTPTSMESKPSCCARLFRTMLDRIIASFATVIGTFVGSFFAFFLVSAFIIWYFDDFLWRFGNAAGIAANCALFYHTVDFIANHRQRTGLEALHRVTVVFALSMFILLRYF</sequence>
<feature type="domain" description="SAM" evidence="3">
    <location>
        <begin position="29"/>
        <end position="85"/>
    </location>
</feature>
<reference evidence="4" key="1">
    <citation type="submission" date="2021-01" db="EMBL/GenBank/DDBJ databases">
        <authorList>
            <person name="Corre E."/>
            <person name="Pelletier E."/>
            <person name="Niang G."/>
            <person name="Scheremetjew M."/>
            <person name="Finn R."/>
            <person name="Kale V."/>
            <person name="Holt S."/>
            <person name="Cochrane G."/>
            <person name="Meng A."/>
            <person name="Brown T."/>
            <person name="Cohen L."/>
        </authorList>
    </citation>
    <scope>NUCLEOTIDE SEQUENCE</scope>
    <source>
        <strain evidence="4">CCCM811</strain>
    </source>
</reference>
<keyword evidence="2" id="KW-0812">Transmembrane</keyword>
<dbReference type="AlphaFoldDB" id="A0A7S3ZIX1"/>
<evidence type="ECO:0000256" key="1">
    <source>
        <dbReference type="SAM" id="MobiDB-lite"/>
    </source>
</evidence>
<evidence type="ECO:0000256" key="2">
    <source>
        <dbReference type="SAM" id="Phobius"/>
    </source>
</evidence>
<feature type="region of interest" description="Disordered" evidence="1">
    <location>
        <begin position="93"/>
        <end position="123"/>
    </location>
</feature>
<dbReference type="Pfam" id="PF07647">
    <property type="entry name" value="SAM_2"/>
    <property type="match status" value="1"/>
</dbReference>
<dbReference type="InterPro" id="IPR001660">
    <property type="entry name" value="SAM"/>
</dbReference>